<dbReference type="InterPro" id="IPR000835">
    <property type="entry name" value="HTH_MarR-typ"/>
</dbReference>
<reference evidence="5 6" key="1">
    <citation type="submission" date="2019-12" db="EMBL/GenBank/DDBJ databases">
        <authorList>
            <person name="Huq M.A."/>
        </authorList>
    </citation>
    <scope>NUCLEOTIDE SEQUENCE [LARGE SCALE GENOMIC DNA]</scope>
    <source>
        <strain evidence="5 6">MAH-20</strain>
    </source>
</reference>
<keyword evidence="2" id="KW-0238">DNA-binding</keyword>
<gene>
    <name evidence="5" type="ORF">GON01_10250</name>
</gene>
<comment type="caution">
    <text evidence="5">The sequence shown here is derived from an EMBL/GenBank/DDBJ whole genome shotgun (WGS) entry which is preliminary data.</text>
</comment>
<dbReference type="InterPro" id="IPR036388">
    <property type="entry name" value="WH-like_DNA-bd_sf"/>
</dbReference>
<feature type="domain" description="HTH marR-type" evidence="4">
    <location>
        <begin position="2"/>
        <end position="134"/>
    </location>
</feature>
<dbReference type="PRINTS" id="PR00598">
    <property type="entry name" value="HTHMARR"/>
</dbReference>
<dbReference type="GO" id="GO:0003677">
    <property type="term" value="F:DNA binding"/>
    <property type="evidence" value="ECO:0007669"/>
    <property type="project" value="UniProtKB-KW"/>
</dbReference>
<dbReference type="GO" id="GO:0003700">
    <property type="term" value="F:DNA-binding transcription factor activity"/>
    <property type="evidence" value="ECO:0007669"/>
    <property type="project" value="InterPro"/>
</dbReference>
<dbReference type="PANTHER" id="PTHR42756">
    <property type="entry name" value="TRANSCRIPTIONAL REGULATOR, MARR"/>
    <property type="match status" value="1"/>
</dbReference>
<evidence type="ECO:0000256" key="1">
    <source>
        <dbReference type="ARBA" id="ARBA00023015"/>
    </source>
</evidence>
<proteinExistence type="predicted"/>
<dbReference type="PANTHER" id="PTHR42756:SF1">
    <property type="entry name" value="TRANSCRIPTIONAL REPRESSOR OF EMRAB OPERON"/>
    <property type="match status" value="1"/>
</dbReference>
<dbReference type="SMART" id="SM00347">
    <property type="entry name" value="HTH_MARR"/>
    <property type="match status" value="1"/>
</dbReference>
<organism evidence="5 6">
    <name type="scientific">Sphingomonas horti</name>
    <dbReference type="NCBI Taxonomy" id="2682842"/>
    <lineage>
        <taxon>Bacteria</taxon>
        <taxon>Pseudomonadati</taxon>
        <taxon>Pseudomonadota</taxon>
        <taxon>Alphaproteobacteria</taxon>
        <taxon>Sphingomonadales</taxon>
        <taxon>Sphingomonadaceae</taxon>
        <taxon>Sphingomonas</taxon>
    </lineage>
</organism>
<dbReference type="PROSITE" id="PS50995">
    <property type="entry name" value="HTH_MARR_2"/>
    <property type="match status" value="1"/>
</dbReference>
<keyword evidence="3" id="KW-0804">Transcription</keyword>
<keyword evidence="6" id="KW-1185">Reference proteome</keyword>
<evidence type="ECO:0000256" key="3">
    <source>
        <dbReference type="ARBA" id="ARBA00023163"/>
    </source>
</evidence>
<keyword evidence="1" id="KW-0805">Transcription regulation</keyword>
<evidence type="ECO:0000259" key="4">
    <source>
        <dbReference type="PROSITE" id="PS50995"/>
    </source>
</evidence>
<dbReference type="InterPro" id="IPR036390">
    <property type="entry name" value="WH_DNA-bd_sf"/>
</dbReference>
<evidence type="ECO:0000313" key="5">
    <source>
        <dbReference type="EMBL" id="MVO78312.1"/>
    </source>
</evidence>
<dbReference type="Proteomes" id="UP000441389">
    <property type="component" value="Unassembled WGS sequence"/>
</dbReference>
<dbReference type="AlphaFoldDB" id="A0A6I4J131"/>
<sequence length="148" mass="16916">MADTLGFLIGDISRLMRRAFDVRARTIGVTRQQWRMLTTLSRHEGVNQGRLADLLDVEAITLCRMVDRLSDADLVERRPDPTDRRAWRIYLTDRARPILGELRSLGDGLIEDALDGVSESDRERLMALLERIRTNLNDERKEKAAANG</sequence>
<dbReference type="RefSeq" id="WP_157027275.1">
    <property type="nucleotide sequence ID" value="NZ_WQMS01000013.1"/>
</dbReference>
<evidence type="ECO:0000256" key="2">
    <source>
        <dbReference type="ARBA" id="ARBA00023125"/>
    </source>
</evidence>
<dbReference type="Gene3D" id="1.10.10.10">
    <property type="entry name" value="Winged helix-like DNA-binding domain superfamily/Winged helix DNA-binding domain"/>
    <property type="match status" value="1"/>
</dbReference>
<dbReference type="SUPFAM" id="SSF46785">
    <property type="entry name" value="Winged helix' DNA-binding domain"/>
    <property type="match status" value="1"/>
</dbReference>
<name>A0A6I4J131_9SPHN</name>
<evidence type="ECO:0000313" key="6">
    <source>
        <dbReference type="Proteomes" id="UP000441389"/>
    </source>
</evidence>
<protein>
    <submittedName>
        <fullName evidence="5">MarR family transcriptional regulator</fullName>
    </submittedName>
</protein>
<dbReference type="Pfam" id="PF12802">
    <property type="entry name" value="MarR_2"/>
    <property type="match status" value="1"/>
</dbReference>
<accession>A0A6I4J131</accession>
<dbReference type="EMBL" id="WQMS01000013">
    <property type="protein sequence ID" value="MVO78312.1"/>
    <property type="molecule type" value="Genomic_DNA"/>
</dbReference>